<dbReference type="RefSeq" id="WP_007715371.1">
    <property type="nucleotide sequence ID" value="NZ_CP102272.1"/>
</dbReference>
<dbReference type="GO" id="GO:0016787">
    <property type="term" value="F:hydrolase activity"/>
    <property type="evidence" value="ECO:0007669"/>
    <property type="project" value="UniProtKB-KW"/>
</dbReference>
<keyword evidence="4" id="KW-1185">Reference proteome</keyword>
<dbReference type="EMBL" id="ACCJ01000387">
    <property type="protein sequence ID" value="EEG53232.1"/>
    <property type="molecule type" value="Genomic_DNA"/>
</dbReference>
<dbReference type="InterPro" id="IPR050300">
    <property type="entry name" value="GDXG_lipolytic_enzyme"/>
</dbReference>
<protein>
    <submittedName>
        <fullName evidence="3">Hydrolase, alpha/beta domain protein</fullName>
    </submittedName>
</protein>
<dbReference type="AlphaFoldDB" id="C0D5Y8"/>
<reference evidence="3 4" key="2">
    <citation type="submission" date="2009-02" db="EMBL/GenBank/DDBJ databases">
        <title>Draft genome sequence of Clostridium asparagiforme (DSM 15981).</title>
        <authorList>
            <person name="Sudarsanam P."/>
            <person name="Ley R."/>
            <person name="Guruge J."/>
            <person name="Turnbaugh P.J."/>
            <person name="Mahowald M."/>
            <person name="Liep D."/>
            <person name="Gordon J."/>
        </authorList>
    </citation>
    <scope>NUCLEOTIDE SEQUENCE [LARGE SCALE GENOMIC DNA]</scope>
    <source>
        <strain evidence="3 4">DSM 15981</strain>
    </source>
</reference>
<evidence type="ECO:0000313" key="3">
    <source>
        <dbReference type="EMBL" id="EEG53232.1"/>
    </source>
</evidence>
<dbReference type="InterPro" id="IPR029058">
    <property type="entry name" value="AB_hydrolase_fold"/>
</dbReference>
<comment type="caution">
    <text evidence="3">The sequence shown here is derived from an EMBL/GenBank/DDBJ whole genome shotgun (WGS) entry which is preliminary data.</text>
</comment>
<gene>
    <name evidence="3" type="ORF">CLOSTASPAR_04684</name>
</gene>
<evidence type="ECO:0000313" key="4">
    <source>
        <dbReference type="Proteomes" id="UP000004756"/>
    </source>
</evidence>
<proteinExistence type="predicted"/>
<dbReference type="PANTHER" id="PTHR48081:SF8">
    <property type="entry name" value="ALPHA_BETA HYDROLASE FOLD-3 DOMAIN-CONTAINING PROTEIN-RELATED"/>
    <property type="match status" value="1"/>
</dbReference>
<evidence type="ECO:0000256" key="1">
    <source>
        <dbReference type="ARBA" id="ARBA00022801"/>
    </source>
</evidence>
<dbReference type="InterPro" id="IPR013094">
    <property type="entry name" value="AB_hydrolase_3"/>
</dbReference>
<evidence type="ECO:0000259" key="2">
    <source>
        <dbReference type="Pfam" id="PF07859"/>
    </source>
</evidence>
<dbReference type="PANTHER" id="PTHR48081">
    <property type="entry name" value="AB HYDROLASE SUPERFAMILY PROTEIN C4A8.06C"/>
    <property type="match status" value="1"/>
</dbReference>
<keyword evidence="1 3" id="KW-0378">Hydrolase</keyword>
<dbReference type="Gene3D" id="3.40.50.1820">
    <property type="entry name" value="alpha/beta hydrolase"/>
    <property type="match status" value="1"/>
</dbReference>
<accession>C0D5Y8</accession>
<sequence length="296" mass="34044">MRREDLYRKADEMRANIPAIFQFAGMDELDAVTIVDEVRLELSPFQDIHFYIVKPKAASGSLPFVVNLHGGGMVRNHGERDILFCRRLAFQTGCAVISIDYHLAPQYPYPYALDEIEAIIRYLFEKQEILGLDSRYILCGQSSGGNLALVTTLRLKDGIYRPQGQILCYSWLDIHTNPGNKADNFPDGRKELYDFYKDCYVMGANTKDWEISPFFASESELERLPATVIVEGGLDELRSENMQFFRRLCDAGVHAVMFYYPDSVHGFLVNQMADWKNAQRDVFQEIIKMFELTEDK</sequence>
<organism evidence="3 4">
    <name type="scientific">[Clostridium] asparagiforme DSM 15981</name>
    <dbReference type="NCBI Taxonomy" id="518636"/>
    <lineage>
        <taxon>Bacteria</taxon>
        <taxon>Bacillati</taxon>
        <taxon>Bacillota</taxon>
        <taxon>Clostridia</taxon>
        <taxon>Lachnospirales</taxon>
        <taxon>Lachnospiraceae</taxon>
        <taxon>Enterocloster</taxon>
    </lineage>
</organism>
<feature type="domain" description="Alpha/beta hydrolase fold-3" evidence="2">
    <location>
        <begin position="65"/>
        <end position="268"/>
    </location>
</feature>
<dbReference type="Pfam" id="PF07859">
    <property type="entry name" value="Abhydrolase_3"/>
    <property type="match status" value="1"/>
</dbReference>
<dbReference type="HOGENOM" id="CLU_012494_6_4_9"/>
<reference evidence="3 4" key="1">
    <citation type="submission" date="2009-01" db="EMBL/GenBank/DDBJ databases">
        <authorList>
            <person name="Fulton L."/>
            <person name="Clifton S."/>
            <person name="Fulton B."/>
            <person name="Xu J."/>
            <person name="Minx P."/>
            <person name="Pepin K.H."/>
            <person name="Johnson M."/>
            <person name="Bhonagiri V."/>
            <person name="Nash W.E."/>
            <person name="Mardis E.R."/>
            <person name="Wilson R.K."/>
        </authorList>
    </citation>
    <scope>NUCLEOTIDE SEQUENCE [LARGE SCALE GENOMIC DNA]</scope>
    <source>
        <strain evidence="3 4">DSM 15981</strain>
    </source>
</reference>
<name>C0D5Y8_9FIRM</name>
<dbReference type="Proteomes" id="UP000004756">
    <property type="component" value="Unassembled WGS sequence"/>
</dbReference>
<dbReference type="SUPFAM" id="SSF53474">
    <property type="entry name" value="alpha/beta-Hydrolases"/>
    <property type="match status" value="1"/>
</dbReference>